<evidence type="ECO:0008006" key="3">
    <source>
        <dbReference type="Google" id="ProtNLM"/>
    </source>
</evidence>
<proteinExistence type="predicted"/>
<comment type="caution">
    <text evidence="1">The sequence shown here is derived from an EMBL/GenBank/DDBJ whole genome shotgun (WGS) entry which is preliminary data.</text>
</comment>
<organism evidence="1 2">
    <name type="scientific">Desulfomonile tiedjei</name>
    <dbReference type="NCBI Taxonomy" id="2358"/>
    <lineage>
        <taxon>Bacteria</taxon>
        <taxon>Pseudomonadati</taxon>
        <taxon>Thermodesulfobacteriota</taxon>
        <taxon>Desulfomonilia</taxon>
        <taxon>Desulfomonilales</taxon>
        <taxon>Desulfomonilaceae</taxon>
        <taxon>Desulfomonile</taxon>
    </lineage>
</organism>
<evidence type="ECO:0000313" key="1">
    <source>
        <dbReference type="EMBL" id="MBI5251562.1"/>
    </source>
</evidence>
<protein>
    <recommendedName>
        <fullName evidence="3">PilZ domain-containing protein</fullName>
    </recommendedName>
</protein>
<name>A0A9D6Z5I6_9BACT</name>
<gene>
    <name evidence="1" type="ORF">HY912_18890</name>
</gene>
<sequence length="178" mass="20143">MKMKKQIIITEIVNDIRTKMSDSLLIEKYRISAKGLQSVFRKLVDAQAIRPEELTDRMKSYDDTGTLDFDALAFTPNQALTCLVPVYDDSNPESRGSICEIQDNGFMVTGLKSGTGDEMKLVLATDDFFQIDSFKVEAVCKWSRNNGPEDSWVAAFEIMKISEDDRAKLAELVRMVRL</sequence>
<accession>A0A9D6Z5I6</accession>
<dbReference type="Proteomes" id="UP000807825">
    <property type="component" value="Unassembled WGS sequence"/>
</dbReference>
<dbReference type="EMBL" id="JACRDE010000494">
    <property type="protein sequence ID" value="MBI5251562.1"/>
    <property type="molecule type" value="Genomic_DNA"/>
</dbReference>
<reference evidence="1" key="1">
    <citation type="submission" date="2020-07" db="EMBL/GenBank/DDBJ databases">
        <title>Huge and variable diversity of episymbiotic CPR bacteria and DPANN archaea in groundwater ecosystems.</title>
        <authorList>
            <person name="He C.Y."/>
            <person name="Keren R."/>
            <person name="Whittaker M."/>
            <person name="Farag I.F."/>
            <person name="Doudna J."/>
            <person name="Cate J.H.D."/>
            <person name="Banfield J.F."/>
        </authorList>
    </citation>
    <scope>NUCLEOTIDE SEQUENCE</scope>
    <source>
        <strain evidence="1">NC_groundwater_1664_Pr3_B-0.1um_52_9</strain>
    </source>
</reference>
<evidence type="ECO:0000313" key="2">
    <source>
        <dbReference type="Proteomes" id="UP000807825"/>
    </source>
</evidence>
<dbReference type="AlphaFoldDB" id="A0A9D6Z5I6"/>